<dbReference type="RefSeq" id="WP_025313475.1">
    <property type="nucleotide sequence ID" value="NZ_CP004372.1"/>
</dbReference>
<name>W8STM1_9RHOB</name>
<accession>W8STM1</accession>
<keyword evidence="3" id="KW-1185">Reference proteome</keyword>
<reference evidence="2 3" key="1">
    <citation type="submission" date="2013-03" db="EMBL/GenBank/DDBJ databases">
        <authorList>
            <person name="Fiebig A."/>
            <person name="Goeker M."/>
            <person name="Klenk H.-P.P."/>
        </authorList>
    </citation>
    <scope>NUCLEOTIDE SEQUENCE [LARGE SCALE GENOMIC DNA]</scope>
    <source>
        <strain evidence="3">DSM 19469</strain>
    </source>
</reference>
<dbReference type="Proteomes" id="UP000019593">
    <property type="component" value="Chromosome"/>
</dbReference>
<evidence type="ECO:0000313" key="2">
    <source>
        <dbReference type="EMBL" id="AHM05875.1"/>
    </source>
</evidence>
<dbReference type="AlphaFoldDB" id="W8STM1"/>
<dbReference type="eggNOG" id="COG3087">
    <property type="taxonomic scope" value="Bacteria"/>
</dbReference>
<organism evidence="2 3">
    <name type="scientific">Roseicyclus elongatus DSM 19469</name>
    <dbReference type="NCBI Taxonomy" id="1294273"/>
    <lineage>
        <taxon>Bacteria</taxon>
        <taxon>Pseudomonadati</taxon>
        <taxon>Pseudomonadota</taxon>
        <taxon>Alphaproteobacteria</taxon>
        <taxon>Rhodobacterales</taxon>
        <taxon>Roseobacteraceae</taxon>
        <taxon>Roseicyclus</taxon>
    </lineage>
</organism>
<dbReference type="HOGENOM" id="CLU_048871_0_0_5"/>
<protein>
    <submittedName>
        <fullName evidence="2">Calphotin</fullName>
    </submittedName>
</protein>
<evidence type="ECO:0000256" key="1">
    <source>
        <dbReference type="SAM" id="SignalP"/>
    </source>
</evidence>
<dbReference type="OrthoDB" id="7843142at2"/>
<feature type="signal peptide" evidence="1">
    <location>
        <begin position="1"/>
        <end position="26"/>
    </location>
</feature>
<dbReference type="STRING" id="1294273.roselon_03631"/>
<gene>
    <name evidence="2" type="ORF">roselon_03631</name>
</gene>
<keyword evidence="1" id="KW-0732">Signal</keyword>
<evidence type="ECO:0000313" key="3">
    <source>
        <dbReference type="Proteomes" id="UP000019593"/>
    </source>
</evidence>
<feature type="chain" id="PRO_5004915518" evidence="1">
    <location>
        <begin position="27"/>
        <end position="306"/>
    </location>
</feature>
<dbReference type="KEGG" id="red:roselon_03631"/>
<proteinExistence type="predicted"/>
<sequence>MRNTRFIRATVLGLVAALTTGGASFAQQAVPAETPPSSFRADQYVDSQGCVFVRVGFGSSTEWVPRVGRDRRQLCGYQPTRVAGAGPARGAADPANPGPGVTVIGGAPTTMAAAPRSAAPTQPRTVIRQTPAAVSTPGIRVLPGPSATRPTLQPVEVPAAPRNQTTCPGMTGLTAQYLSGPGVRCGPQAVHPGDAARGLNRPGARLNPVTYNGERVSPTGHVAARIQPPPAPDQVIPDGYVQVWQDGRINPMRGIRHISGEAEMAMIWTDTVPRRLVAAEPEPRVRVVRAGSDERNLMPPVPGSDS</sequence>
<dbReference type="EMBL" id="CP004372">
    <property type="protein sequence ID" value="AHM05875.1"/>
    <property type="molecule type" value="Genomic_DNA"/>
</dbReference>